<dbReference type="Proteomes" id="UP001196661">
    <property type="component" value="Unassembled WGS sequence"/>
</dbReference>
<protein>
    <submittedName>
        <fullName evidence="1">Metal-dependent phosphohydrolase</fullName>
    </submittedName>
</protein>
<name>A0ABS5XZD8_9CYAN</name>
<dbReference type="SUPFAM" id="SSF109604">
    <property type="entry name" value="HD-domain/PDEase-like"/>
    <property type="match status" value="1"/>
</dbReference>
<dbReference type="Gene3D" id="1.10.3210.10">
    <property type="entry name" value="Hypothetical protein af1432"/>
    <property type="match status" value="1"/>
</dbReference>
<organism evidence="1 2">
    <name type="scientific">Leptothoe kymatousa TAU-MAC 1615</name>
    <dbReference type="NCBI Taxonomy" id="2364775"/>
    <lineage>
        <taxon>Bacteria</taxon>
        <taxon>Bacillati</taxon>
        <taxon>Cyanobacteriota</taxon>
        <taxon>Cyanophyceae</taxon>
        <taxon>Nodosilineales</taxon>
        <taxon>Cymatolegaceae</taxon>
        <taxon>Leptothoe</taxon>
        <taxon>Leptothoe kymatousa</taxon>
    </lineage>
</organism>
<gene>
    <name evidence="1" type="ORF">IXB28_02015</name>
</gene>
<proteinExistence type="predicted"/>
<accession>A0ABS5XZD8</accession>
<comment type="caution">
    <text evidence="1">The sequence shown here is derived from an EMBL/GenBank/DDBJ whole genome shotgun (WGS) entry which is preliminary data.</text>
</comment>
<dbReference type="RefSeq" id="WP_215616880.1">
    <property type="nucleotide sequence ID" value="NZ_JADOER010000003.1"/>
</dbReference>
<evidence type="ECO:0000313" key="2">
    <source>
        <dbReference type="Proteomes" id="UP001196661"/>
    </source>
</evidence>
<sequence>MYSPKKTLIETFTTYLQRTYDTVFCGSDPCYGEFLRSTARMVLGTIAQSDALYHDLEHTLLVTAVGQEILQAKRICEGSTSVTQQDWLHVITALLCHDIGYCKGICQQDDAELGRHITGIGEEYVFLPFGSTDAALSPYHVDRGKQFVCERFGTTTLLDIATVQNIIDRTRFPAIDRPMPANVKALADLGRAADLIGQFSDRNYLQKLPALFYEFEQNGTNQSLGYNHLTDVKLGLSEFYWSRVHEHVEGAIDYLKYTPTGQQIVTELYANVAVPKASMCA</sequence>
<evidence type="ECO:0000313" key="1">
    <source>
        <dbReference type="EMBL" id="MBT9310969.1"/>
    </source>
</evidence>
<reference evidence="1 2" key="1">
    <citation type="journal article" date="2021" name="Mar. Drugs">
        <title>Genome Reduction and Secondary Metabolism of the Marine Sponge-Associated Cyanobacterium Leptothoe.</title>
        <authorList>
            <person name="Konstantinou D."/>
            <person name="Popin R.V."/>
            <person name="Fewer D.P."/>
            <person name="Sivonen K."/>
            <person name="Gkelis S."/>
        </authorList>
    </citation>
    <scope>NUCLEOTIDE SEQUENCE [LARGE SCALE GENOMIC DNA]</scope>
    <source>
        <strain evidence="1 2">TAU-MAC 1615</strain>
    </source>
</reference>
<dbReference type="EMBL" id="JADOER010000003">
    <property type="protein sequence ID" value="MBT9310969.1"/>
    <property type="molecule type" value="Genomic_DNA"/>
</dbReference>
<keyword evidence="2" id="KW-1185">Reference proteome</keyword>